<dbReference type="InterPro" id="IPR027417">
    <property type="entry name" value="P-loop_NTPase"/>
</dbReference>
<dbReference type="Pfam" id="PF00005">
    <property type="entry name" value="ABC_tran"/>
    <property type="match status" value="1"/>
</dbReference>
<comment type="subcellular location">
    <subcellularLocation>
        <location evidence="1">Cell membrane</location>
        <topology evidence="1">Multi-pass membrane protein</topology>
    </subcellularLocation>
</comment>
<dbReference type="InterPro" id="IPR003593">
    <property type="entry name" value="AAA+_ATPase"/>
</dbReference>
<keyword evidence="7 8" id="KW-0472">Membrane</keyword>
<keyword evidence="4" id="KW-0547">Nucleotide-binding</keyword>
<accession>A0A157NQA1</accession>
<dbReference type="GO" id="GO:0005886">
    <property type="term" value="C:plasma membrane"/>
    <property type="evidence" value="ECO:0007669"/>
    <property type="project" value="UniProtKB-SubCell"/>
</dbReference>
<dbReference type="CDD" id="cd18584">
    <property type="entry name" value="ABC_6TM_AarD_CydD"/>
    <property type="match status" value="1"/>
</dbReference>
<dbReference type="InterPro" id="IPR039421">
    <property type="entry name" value="Type_1_exporter"/>
</dbReference>
<dbReference type="SMART" id="SM00382">
    <property type="entry name" value="AAA"/>
    <property type="match status" value="1"/>
</dbReference>
<dbReference type="PROSITE" id="PS50929">
    <property type="entry name" value="ABC_TM1F"/>
    <property type="match status" value="1"/>
</dbReference>
<dbReference type="RefSeq" id="WP_066410783.1">
    <property type="nucleotide sequence ID" value="NZ_FKBS01000014.1"/>
</dbReference>
<feature type="transmembrane region" description="Helical" evidence="8">
    <location>
        <begin position="258"/>
        <end position="283"/>
    </location>
</feature>
<feature type="transmembrane region" description="Helical" evidence="8">
    <location>
        <begin position="35"/>
        <end position="56"/>
    </location>
</feature>
<dbReference type="PROSITE" id="PS00211">
    <property type="entry name" value="ABC_TRANSPORTER_1"/>
    <property type="match status" value="1"/>
</dbReference>
<feature type="transmembrane region" description="Helical" evidence="8">
    <location>
        <begin position="153"/>
        <end position="174"/>
    </location>
</feature>
<dbReference type="PROSITE" id="PS50893">
    <property type="entry name" value="ABC_TRANSPORTER_2"/>
    <property type="match status" value="1"/>
</dbReference>
<evidence type="ECO:0000259" key="10">
    <source>
        <dbReference type="PROSITE" id="PS50929"/>
    </source>
</evidence>
<evidence type="ECO:0000256" key="4">
    <source>
        <dbReference type="ARBA" id="ARBA00022741"/>
    </source>
</evidence>
<evidence type="ECO:0000313" key="12">
    <source>
        <dbReference type="Proteomes" id="UP000077037"/>
    </source>
</evidence>
<keyword evidence="5 11" id="KW-0067">ATP-binding</keyword>
<dbReference type="SUPFAM" id="SSF52540">
    <property type="entry name" value="P-loop containing nucleoside triphosphate hydrolases"/>
    <property type="match status" value="1"/>
</dbReference>
<evidence type="ECO:0000259" key="9">
    <source>
        <dbReference type="PROSITE" id="PS50893"/>
    </source>
</evidence>
<feature type="domain" description="ABC transmembrane type-1" evidence="10">
    <location>
        <begin position="45"/>
        <end position="327"/>
    </location>
</feature>
<evidence type="ECO:0000256" key="2">
    <source>
        <dbReference type="ARBA" id="ARBA00022475"/>
    </source>
</evidence>
<keyword evidence="3 8" id="KW-0812">Transmembrane</keyword>
<dbReference type="Gene3D" id="1.20.1560.10">
    <property type="entry name" value="ABC transporter type 1, transmembrane domain"/>
    <property type="match status" value="1"/>
</dbReference>
<dbReference type="InterPro" id="IPR014216">
    <property type="entry name" value="ABC_transptr_CydD"/>
</dbReference>
<proteinExistence type="predicted"/>
<dbReference type="InterPro" id="IPR011527">
    <property type="entry name" value="ABC1_TM_dom"/>
</dbReference>
<dbReference type="InterPro" id="IPR017871">
    <property type="entry name" value="ABC_transporter-like_CS"/>
</dbReference>
<feature type="transmembrane region" description="Helical" evidence="8">
    <location>
        <begin position="180"/>
        <end position="200"/>
    </location>
</feature>
<keyword evidence="6 8" id="KW-1133">Transmembrane helix</keyword>
<dbReference type="InterPro" id="IPR003439">
    <property type="entry name" value="ABC_transporter-like_ATP-bd"/>
</dbReference>
<name>A0A157NQA1_9BORD</name>
<organism evidence="11 12">
    <name type="scientific">Bordetella ansorpii</name>
    <dbReference type="NCBI Taxonomy" id="288768"/>
    <lineage>
        <taxon>Bacteria</taxon>
        <taxon>Pseudomonadati</taxon>
        <taxon>Pseudomonadota</taxon>
        <taxon>Betaproteobacteria</taxon>
        <taxon>Burkholderiales</taxon>
        <taxon>Alcaligenaceae</taxon>
        <taxon>Bordetella</taxon>
    </lineage>
</organism>
<feature type="transmembrane region" description="Helical" evidence="8">
    <location>
        <begin position="76"/>
        <end position="96"/>
    </location>
</feature>
<dbReference type="EMBL" id="FKBS01000014">
    <property type="protein sequence ID" value="SAI23475.1"/>
    <property type="molecule type" value="Genomic_DNA"/>
</dbReference>
<dbReference type="GO" id="GO:0042883">
    <property type="term" value="P:cysteine transport"/>
    <property type="evidence" value="ECO:0007669"/>
    <property type="project" value="InterPro"/>
</dbReference>
<dbReference type="SUPFAM" id="SSF90123">
    <property type="entry name" value="ABC transporter transmembrane region"/>
    <property type="match status" value="1"/>
</dbReference>
<dbReference type="InterPro" id="IPR036640">
    <property type="entry name" value="ABC1_TM_sf"/>
</dbReference>
<feature type="transmembrane region" description="Helical" evidence="8">
    <location>
        <begin position="295"/>
        <end position="315"/>
    </location>
</feature>
<dbReference type="AlphaFoldDB" id="A0A157NQA1"/>
<dbReference type="Pfam" id="PF00664">
    <property type="entry name" value="ABC_membrane"/>
    <property type="match status" value="1"/>
</dbReference>
<dbReference type="GO" id="GO:0016887">
    <property type="term" value="F:ATP hydrolysis activity"/>
    <property type="evidence" value="ECO:0007669"/>
    <property type="project" value="InterPro"/>
</dbReference>
<evidence type="ECO:0000313" key="11">
    <source>
        <dbReference type="EMBL" id="SAI23475.1"/>
    </source>
</evidence>
<sequence length="605" mass="63368">MSSPSGIEHDPSAALGRPTRAQTRWLGGLARTARVPLALAAGAPLLGGVLLVAQAWLLARVLDAAIARGAPRAELIGSLAAIAALILARAGLAWLAERAGAQAAERIKRQVRQALFARLLNAGPQWTRQRASGELSSAVVDQVEALDGFFARYLPSMGAAAVLPVAFSVVLLPVDVVSGLLLLVTAPLIPLFMALVGWGAEAASRRHMRAFARLSGFFADRLRGLSTLKLHGRAEAEAQAVAEASSALRERTMAVLRIAFLSSAVLEFFAALGVAGVAVYIGLTYLGYLDVRSQALTLQAGFFCLLMAPEVYAPLRLFAAHYHDRAAARAAVTQIEQAFDGLPGSEPVAAGAADAQAATEAAGAVQAVAARAGPSCAMPPRAARCASRLQVHGLTVSVPGRGQPILNELDLALAPGEHVALMGASGVGKTTLLEALCRLRETSGAIALDGLALSEWDEAGLRSRVALIGQKPYLFEGTIADNIRLARPDASAQDVADAAHRACVMEFAQAMPRGLDTRLASRGRGLSGGQAQRVALARLFLRDPGLILLDEPTAHLDAGTQTRVLDELLAFAQGRTVLMATHAEAVASRLPRRLVLRSGKWVEVA</sequence>
<evidence type="ECO:0000256" key="3">
    <source>
        <dbReference type="ARBA" id="ARBA00022692"/>
    </source>
</evidence>
<keyword evidence="2" id="KW-1003">Cell membrane</keyword>
<dbReference type="GO" id="GO:0140359">
    <property type="term" value="F:ABC-type transporter activity"/>
    <property type="evidence" value="ECO:0007669"/>
    <property type="project" value="InterPro"/>
</dbReference>
<evidence type="ECO:0000256" key="8">
    <source>
        <dbReference type="SAM" id="Phobius"/>
    </source>
</evidence>
<reference evidence="11 12" key="1">
    <citation type="submission" date="2016-03" db="EMBL/GenBank/DDBJ databases">
        <authorList>
            <consortium name="Pathogen Informatics"/>
        </authorList>
    </citation>
    <scope>NUCLEOTIDE SEQUENCE [LARGE SCALE GENOMIC DNA]</scope>
    <source>
        <strain evidence="11 12">NCTC13364</strain>
    </source>
</reference>
<evidence type="ECO:0000256" key="5">
    <source>
        <dbReference type="ARBA" id="ARBA00022840"/>
    </source>
</evidence>
<evidence type="ECO:0000256" key="7">
    <source>
        <dbReference type="ARBA" id="ARBA00023136"/>
    </source>
</evidence>
<feature type="domain" description="ABC transporter" evidence="9">
    <location>
        <begin position="389"/>
        <end position="604"/>
    </location>
</feature>
<gene>
    <name evidence="11" type="primary">cydD</name>
    <name evidence="11" type="ORF">SAMEA1982600_01861</name>
</gene>
<dbReference type="PANTHER" id="PTHR24221:SF261">
    <property type="entry name" value="GLUTATHIONE_L-CYSTEINE TRANSPORT SYSTEM ATP-BINDING_PERMEASE PROTEIN CYDD"/>
    <property type="match status" value="1"/>
</dbReference>
<dbReference type="GO" id="GO:0005524">
    <property type="term" value="F:ATP binding"/>
    <property type="evidence" value="ECO:0007669"/>
    <property type="project" value="UniProtKB-KW"/>
</dbReference>
<dbReference type="GO" id="GO:0034040">
    <property type="term" value="F:ATPase-coupled lipid transmembrane transporter activity"/>
    <property type="evidence" value="ECO:0007669"/>
    <property type="project" value="TreeGrafter"/>
</dbReference>
<protein>
    <submittedName>
        <fullName evidence="11">ABC transporter ATP-binding protein</fullName>
    </submittedName>
</protein>
<evidence type="ECO:0000256" key="1">
    <source>
        <dbReference type="ARBA" id="ARBA00004651"/>
    </source>
</evidence>
<dbReference type="Gene3D" id="3.40.50.300">
    <property type="entry name" value="P-loop containing nucleotide triphosphate hydrolases"/>
    <property type="match status" value="1"/>
</dbReference>
<evidence type="ECO:0000256" key="6">
    <source>
        <dbReference type="ARBA" id="ARBA00022989"/>
    </source>
</evidence>
<dbReference type="OrthoDB" id="9806127at2"/>
<dbReference type="Proteomes" id="UP000077037">
    <property type="component" value="Unassembled WGS sequence"/>
</dbReference>
<dbReference type="PANTHER" id="PTHR24221">
    <property type="entry name" value="ATP-BINDING CASSETTE SUB-FAMILY B"/>
    <property type="match status" value="1"/>
</dbReference>
<dbReference type="NCBIfam" id="TIGR02857">
    <property type="entry name" value="CydD"/>
    <property type="match status" value="1"/>
</dbReference>